<keyword evidence="2" id="KW-1185">Reference proteome</keyword>
<organism evidence="1 2">
    <name type="scientific">Racocetra persica</name>
    <dbReference type="NCBI Taxonomy" id="160502"/>
    <lineage>
        <taxon>Eukaryota</taxon>
        <taxon>Fungi</taxon>
        <taxon>Fungi incertae sedis</taxon>
        <taxon>Mucoromycota</taxon>
        <taxon>Glomeromycotina</taxon>
        <taxon>Glomeromycetes</taxon>
        <taxon>Diversisporales</taxon>
        <taxon>Gigasporaceae</taxon>
        <taxon>Racocetra</taxon>
    </lineage>
</organism>
<feature type="non-terminal residue" evidence="1">
    <location>
        <position position="49"/>
    </location>
</feature>
<dbReference type="Proteomes" id="UP000789920">
    <property type="component" value="Unassembled WGS sequence"/>
</dbReference>
<protein>
    <submittedName>
        <fullName evidence="1">2790_t:CDS:1</fullName>
    </submittedName>
</protein>
<proteinExistence type="predicted"/>
<sequence>ECTILENYLKQKHKHKEIAKSFVSENMKYITFQDVFQRSQKEIQAQTPR</sequence>
<dbReference type="EMBL" id="CAJVQC010031441">
    <property type="protein sequence ID" value="CAG8748468.1"/>
    <property type="molecule type" value="Genomic_DNA"/>
</dbReference>
<feature type="non-terminal residue" evidence="1">
    <location>
        <position position="1"/>
    </location>
</feature>
<name>A0ACA9QEK1_9GLOM</name>
<comment type="caution">
    <text evidence="1">The sequence shown here is derived from an EMBL/GenBank/DDBJ whole genome shotgun (WGS) entry which is preliminary data.</text>
</comment>
<gene>
    <name evidence="1" type="ORF">RPERSI_LOCUS13922</name>
</gene>
<evidence type="ECO:0000313" key="2">
    <source>
        <dbReference type="Proteomes" id="UP000789920"/>
    </source>
</evidence>
<accession>A0ACA9QEK1</accession>
<evidence type="ECO:0000313" key="1">
    <source>
        <dbReference type="EMBL" id="CAG8748468.1"/>
    </source>
</evidence>
<reference evidence="1" key="1">
    <citation type="submission" date="2021-06" db="EMBL/GenBank/DDBJ databases">
        <authorList>
            <person name="Kallberg Y."/>
            <person name="Tangrot J."/>
            <person name="Rosling A."/>
        </authorList>
    </citation>
    <scope>NUCLEOTIDE SEQUENCE</scope>
    <source>
        <strain evidence="1">MA461A</strain>
    </source>
</reference>